<sequence>MKLVNLVTTTLFLLVVSQPLASPDPKSSHVWIGLNVDQCLIDANTTPSPKYVPPRAHPRRHKFHTDLSTIKRLASA</sequence>
<name>A0A4Q4MZD4_ALTAL</name>
<dbReference type="AlphaFoldDB" id="A0A4Q4MZD4"/>
<dbReference type="Proteomes" id="UP000291422">
    <property type="component" value="Unassembled WGS sequence"/>
</dbReference>
<feature type="chain" id="PRO_5020314768" evidence="1">
    <location>
        <begin position="22"/>
        <end position="76"/>
    </location>
</feature>
<evidence type="ECO:0000313" key="2">
    <source>
        <dbReference type="EMBL" id="RYN64928.1"/>
    </source>
</evidence>
<protein>
    <submittedName>
        <fullName evidence="2">Uncharacterized protein</fullName>
    </submittedName>
</protein>
<proteinExistence type="predicted"/>
<comment type="caution">
    <text evidence="2">The sequence shown here is derived from an EMBL/GenBank/DDBJ whole genome shotgun (WGS) entry which is preliminary data.</text>
</comment>
<gene>
    <name evidence="2" type="ORF">AA0117_g12343</name>
</gene>
<reference evidence="3" key="1">
    <citation type="journal article" date="2019" name="bioRxiv">
        <title>Genomics, evolutionary history and diagnostics of the Alternaria alternata species group including apple and Asian pear pathotypes.</title>
        <authorList>
            <person name="Armitage A.D."/>
            <person name="Cockerton H.M."/>
            <person name="Sreenivasaprasad S."/>
            <person name="Woodhall J.W."/>
            <person name="Lane C.R."/>
            <person name="Harrison R.J."/>
            <person name="Clarkson J.P."/>
        </authorList>
    </citation>
    <scope>NUCLEOTIDE SEQUENCE [LARGE SCALE GENOMIC DNA]</scope>
    <source>
        <strain evidence="3">FERA 1177</strain>
    </source>
</reference>
<evidence type="ECO:0000256" key="1">
    <source>
        <dbReference type="SAM" id="SignalP"/>
    </source>
</evidence>
<keyword evidence="1" id="KW-0732">Signal</keyword>
<accession>A0A4Q4MZD4</accession>
<evidence type="ECO:0000313" key="3">
    <source>
        <dbReference type="Proteomes" id="UP000291422"/>
    </source>
</evidence>
<dbReference type="EMBL" id="PDXD01000070">
    <property type="protein sequence ID" value="RYN64928.1"/>
    <property type="molecule type" value="Genomic_DNA"/>
</dbReference>
<organism evidence="2 3">
    <name type="scientific">Alternaria alternata</name>
    <name type="common">Alternaria rot fungus</name>
    <name type="synonym">Torula alternata</name>
    <dbReference type="NCBI Taxonomy" id="5599"/>
    <lineage>
        <taxon>Eukaryota</taxon>
        <taxon>Fungi</taxon>
        <taxon>Dikarya</taxon>
        <taxon>Ascomycota</taxon>
        <taxon>Pezizomycotina</taxon>
        <taxon>Dothideomycetes</taxon>
        <taxon>Pleosporomycetidae</taxon>
        <taxon>Pleosporales</taxon>
        <taxon>Pleosporineae</taxon>
        <taxon>Pleosporaceae</taxon>
        <taxon>Alternaria</taxon>
        <taxon>Alternaria sect. Alternaria</taxon>
        <taxon>Alternaria alternata complex</taxon>
    </lineage>
</organism>
<feature type="signal peptide" evidence="1">
    <location>
        <begin position="1"/>
        <end position="21"/>
    </location>
</feature>